<accession>A0ABT9ZRS1</accession>
<dbReference type="SUPFAM" id="SSF47413">
    <property type="entry name" value="lambda repressor-like DNA-binding domains"/>
    <property type="match status" value="1"/>
</dbReference>
<dbReference type="InterPro" id="IPR046335">
    <property type="entry name" value="LacI/GalR-like_sensor"/>
</dbReference>
<dbReference type="InterPro" id="IPR010982">
    <property type="entry name" value="Lambda_DNA-bd_dom_sf"/>
</dbReference>
<proteinExistence type="predicted"/>
<evidence type="ECO:0000256" key="2">
    <source>
        <dbReference type="ARBA" id="ARBA00023125"/>
    </source>
</evidence>
<evidence type="ECO:0000313" key="6">
    <source>
        <dbReference type="Proteomes" id="UP001230005"/>
    </source>
</evidence>
<evidence type="ECO:0000259" key="4">
    <source>
        <dbReference type="PROSITE" id="PS50932"/>
    </source>
</evidence>
<evidence type="ECO:0000313" key="5">
    <source>
        <dbReference type="EMBL" id="MDQ0253163.1"/>
    </source>
</evidence>
<dbReference type="Proteomes" id="UP001230005">
    <property type="component" value="Unassembled WGS sequence"/>
</dbReference>
<gene>
    <name evidence="5" type="ORF">J2S74_000535</name>
</gene>
<dbReference type="CDD" id="cd06284">
    <property type="entry name" value="PBP1_LacI-like"/>
    <property type="match status" value="1"/>
</dbReference>
<sequence length="352" mass="39003">MTKMIDVANFAGVSTATVSRVLANDPKVKEKTKQKVLKAVDELNYIPNSLARNFRKRSSKNILVVVPTIANPLYPTIISGIQSVAREHNYQVILGDISRNFETELAYLELIRDKAADGVILLAAELPTEEFIEAIKGLPVVLGYRNTVKEENLHSTEDKRGENKRINIFPTVNINNVKSVECVIDHLVQLGHKKIAFFNGPKNSIVSIDRLKGYKQGLVKNGCSFEPELIYYGDWTMNAGYELALELLQSGNDPTAIFTVNDETAVGAIKALKENGLRIPEDIAIVGFDNIELAKFVDPPLTTIAQPKFEFGVHAMELLLKVMNGETISQENIVLESHLIIRESCGSKIKGD</sequence>
<dbReference type="SUPFAM" id="SSF53822">
    <property type="entry name" value="Periplasmic binding protein-like I"/>
    <property type="match status" value="1"/>
</dbReference>
<name>A0ABT9ZRS1_9BACI</name>
<dbReference type="PANTHER" id="PTHR30146">
    <property type="entry name" value="LACI-RELATED TRANSCRIPTIONAL REPRESSOR"/>
    <property type="match status" value="1"/>
</dbReference>
<dbReference type="SMART" id="SM00354">
    <property type="entry name" value="HTH_LACI"/>
    <property type="match status" value="1"/>
</dbReference>
<keyword evidence="6" id="KW-1185">Reference proteome</keyword>
<dbReference type="InterPro" id="IPR000843">
    <property type="entry name" value="HTH_LacI"/>
</dbReference>
<keyword evidence="1" id="KW-0805">Transcription regulation</keyword>
<protein>
    <submittedName>
        <fullName evidence="5">LacI family repressor for deo operon, udp, cdd, tsx, nupC, and nupG</fullName>
    </submittedName>
</protein>
<evidence type="ECO:0000256" key="3">
    <source>
        <dbReference type="ARBA" id="ARBA00023163"/>
    </source>
</evidence>
<feature type="domain" description="HTH lacI-type" evidence="4">
    <location>
        <begin position="2"/>
        <end position="56"/>
    </location>
</feature>
<dbReference type="PROSITE" id="PS00356">
    <property type="entry name" value="HTH_LACI_1"/>
    <property type="match status" value="1"/>
</dbReference>
<keyword evidence="3" id="KW-0804">Transcription</keyword>
<dbReference type="Gene3D" id="1.10.260.40">
    <property type="entry name" value="lambda repressor-like DNA-binding domains"/>
    <property type="match status" value="1"/>
</dbReference>
<dbReference type="Pfam" id="PF00356">
    <property type="entry name" value="LacI"/>
    <property type="match status" value="1"/>
</dbReference>
<dbReference type="CDD" id="cd01392">
    <property type="entry name" value="HTH_LacI"/>
    <property type="match status" value="1"/>
</dbReference>
<organism evidence="5 6">
    <name type="scientific">Evansella vedderi</name>
    <dbReference type="NCBI Taxonomy" id="38282"/>
    <lineage>
        <taxon>Bacteria</taxon>
        <taxon>Bacillati</taxon>
        <taxon>Bacillota</taxon>
        <taxon>Bacilli</taxon>
        <taxon>Bacillales</taxon>
        <taxon>Bacillaceae</taxon>
        <taxon>Evansella</taxon>
    </lineage>
</organism>
<dbReference type="InterPro" id="IPR028082">
    <property type="entry name" value="Peripla_BP_I"/>
</dbReference>
<reference evidence="5 6" key="1">
    <citation type="submission" date="2023-07" db="EMBL/GenBank/DDBJ databases">
        <title>Genomic Encyclopedia of Type Strains, Phase IV (KMG-IV): sequencing the most valuable type-strain genomes for metagenomic binning, comparative biology and taxonomic classification.</title>
        <authorList>
            <person name="Goeker M."/>
        </authorList>
    </citation>
    <scope>NUCLEOTIDE SEQUENCE [LARGE SCALE GENOMIC DNA]</scope>
    <source>
        <strain evidence="5 6">DSM 9768</strain>
    </source>
</reference>
<comment type="caution">
    <text evidence="5">The sequence shown here is derived from an EMBL/GenBank/DDBJ whole genome shotgun (WGS) entry which is preliminary data.</text>
</comment>
<keyword evidence="2" id="KW-0238">DNA-binding</keyword>
<dbReference type="EMBL" id="JAUSUG010000002">
    <property type="protein sequence ID" value="MDQ0253163.1"/>
    <property type="molecule type" value="Genomic_DNA"/>
</dbReference>
<evidence type="ECO:0000256" key="1">
    <source>
        <dbReference type="ARBA" id="ARBA00023015"/>
    </source>
</evidence>
<dbReference type="Pfam" id="PF13377">
    <property type="entry name" value="Peripla_BP_3"/>
    <property type="match status" value="1"/>
</dbReference>
<dbReference type="PANTHER" id="PTHR30146:SF109">
    <property type="entry name" value="HTH-TYPE TRANSCRIPTIONAL REGULATOR GALS"/>
    <property type="match status" value="1"/>
</dbReference>
<dbReference type="Gene3D" id="3.40.50.2300">
    <property type="match status" value="2"/>
</dbReference>
<dbReference type="RefSeq" id="WP_307321463.1">
    <property type="nucleotide sequence ID" value="NZ_JAUSUG010000002.1"/>
</dbReference>
<dbReference type="PROSITE" id="PS50932">
    <property type="entry name" value="HTH_LACI_2"/>
    <property type="match status" value="1"/>
</dbReference>